<organism evidence="1 2">
    <name type="scientific">Crenobacter cavernae</name>
    <dbReference type="NCBI Taxonomy" id="2290923"/>
    <lineage>
        <taxon>Bacteria</taxon>
        <taxon>Pseudomonadati</taxon>
        <taxon>Pseudomonadota</taxon>
        <taxon>Betaproteobacteria</taxon>
        <taxon>Neisseriales</taxon>
        <taxon>Neisseriaceae</taxon>
        <taxon>Crenobacter</taxon>
    </lineage>
</organism>
<dbReference type="AlphaFoldDB" id="A0A345Y5W4"/>
<dbReference type="KEGG" id="ccah:DWG20_07665"/>
<protein>
    <submittedName>
        <fullName evidence="1">Uncharacterized protein</fullName>
    </submittedName>
</protein>
<evidence type="ECO:0000313" key="2">
    <source>
        <dbReference type="Proteomes" id="UP000254537"/>
    </source>
</evidence>
<name>A0A345Y5W4_9NEIS</name>
<gene>
    <name evidence="1" type="ORF">DWG20_07665</name>
</gene>
<dbReference type="Proteomes" id="UP000254537">
    <property type="component" value="Chromosome"/>
</dbReference>
<accession>A0A345Y5W4</accession>
<evidence type="ECO:0000313" key="1">
    <source>
        <dbReference type="EMBL" id="AXK39316.1"/>
    </source>
</evidence>
<dbReference type="OrthoDB" id="8592173at2"/>
<dbReference type="EMBL" id="CP031337">
    <property type="protein sequence ID" value="AXK39316.1"/>
    <property type="molecule type" value="Genomic_DNA"/>
</dbReference>
<dbReference type="RefSeq" id="WP_115433251.1">
    <property type="nucleotide sequence ID" value="NZ_CP031337.1"/>
</dbReference>
<proteinExistence type="predicted"/>
<sequence length="75" mass="8256">MSMYRVKLISPVFGVDDAGPLHPGVSEARRAAHLMLALYQGRVRAEIHRVIDLRLKQSECVEVIGPWPQAGPPPA</sequence>
<reference evidence="1 2" key="1">
    <citation type="submission" date="2018-07" db="EMBL/GenBank/DDBJ databases">
        <title>Crenobacter cavernae sp. nov., isolated from a karst cave.</title>
        <authorList>
            <person name="Zhu H."/>
        </authorList>
    </citation>
    <scope>NUCLEOTIDE SEQUENCE [LARGE SCALE GENOMIC DNA]</scope>
    <source>
        <strain evidence="1 2">K1W11S-77</strain>
    </source>
</reference>